<keyword evidence="8" id="KW-0812">Transmembrane</keyword>
<dbReference type="PANTHER" id="PTHR10795">
    <property type="entry name" value="PROPROTEIN CONVERTASE SUBTILISIN/KEXIN"/>
    <property type="match status" value="1"/>
</dbReference>
<feature type="domain" description="Subtilisin-like protease fibronectin type-III" evidence="11">
    <location>
        <begin position="592"/>
        <end position="691"/>
    </location>
</feature>
<keyword evidence="2 7" id="KW-0645">Protease</keyword>
<dbReference type="Proteomes" id="UP001408789">
    <property type="component" value="Unassembled WGS sequence"/>
</dbReference>
<comment type="caution">
    <text evidence="12">The sequence shown here is derived from an EMBL/GenBank/DDBJ whole genome shotgun (WGS) entry which is preliminary data.</text>
</comment>
<dbReference type="PROSITE" id="PS51892">
    <property type="entry name" value="SUBTILASE"/>
    <property type="match status" value="1"/>
</dbReference>
<feature type="domain" description="Peptidase S8/S53" evidence="9">
    <location>
        <begin position="95"/>
        <end position="542"/>
    </location>
</feature>
<dbReference type="InterPro" id="IPR041469">
    <property type="entry name" value="Subtilisin-like_FN3"/>
</dbReference>
<dbReference type="Gene3D" id="3.40.50.200">
    <property type="entry name" value="Peptidase S8/S53 domain"/>
    <property type="match status" value="1"/>
</dbReference>
<evidence type="ECO:0000259" key="10">
    <source>
        <dbReference type="Pfam" id="PF05922"/>
    </source>
</evidence>
<dbReference type="GO" id="GO:0006508">
    <property type="term" value="P:proteolysis"/>
    <property type="evidence" value="ECO:0007669"/>
    <property type="project" value="UniProtKB-KW"/>
</dbReference>
<dbReference type="PRINTS" id="PR00723">
    <property type="entry name" value="SUBTILISIN"/>
</dbReference>
<dbReference type="Pfam" id="PF17766">
    <property type="entry name" value="fn3_6"/>
    <property type="match status" value="1"/>
</dbReference>
<keyword evidence="8" id="KW-0472">Membrane</keyword>
<keyword evidence="13" id="KW-1185">Reference proteome</keyword>
<dbReference type="Pfam" id="PF00082">
    <property type="entry name" value="Peptidase_S8"/>
    <property type="match status" value="1"/>
</dbReference>
<evidence type="ECO:0000256" key="3">
    <source>
        <dbReference type="ARBA" id="ARBA00022729"/>
    </source>
</evidence>
<dbReference type="AlphaFoldDB" id="A0AAP0GV22"/>
<accession>A0AAP0GV22</accession>
<dbReference type="Pfam" id="PF05922">
    <property type="entry name" value="Inhibitor_I9"/>
    <property type="match status" value="1"/>
</dbReference>
<dbReference type="SUPFAM" id="SSF52743">
    <property type="entry name" value="Subtilisin-like"/>
    <property type="match status" value="1"/>
</dbReference>
<evidence type="ECO:0000256" key="8">
    <source>
        <dbReference type="SAM" id="Phobius"/>
    </source>
</evidence>
<name>A0AAP0GV22_9ASTR</name>
<keyword evidence="4 7" id="KW-0378">Hydrolase</keyword>
<dbReference type="InterPro" id="IPR022398">
    <property type="entry name" value="Peptidase_S8_His-AS"/>
</dbReference>
<dbReference type="CDD" id="cd04852">
    <property type="entry name" value="Peptidases_S8_3"/>
    <property type="match status" value="1"/>
</dbReference>
<evidence type="ECO:0000256" key="7">
    <source>
        <dbReference type="PROSITE-ProRule" id="PRU01240"/>
    </source>
</evidence>
<evidence type="ECO:0000313" key="13">
    <source>
        <dbReference type="Proteomes" id="UP001408789"/>
    </source>
</evidence>
<dbReference type="FunFam" id="3.40.50.200:FF:000006">
    <property type="entry name" value="Subtilisin-like protease SBT1.5"/>
    <property type="match status" value="1"/>
</dbReference>
<dbReference type="EMBL" id="JBCNJP010000017">
    <property type="protein sequence ID" value="KAK9064438.1"/>
    <property type="molecule type" value="Genomic_DNA"/>
</dbReference>
<evidence type="ECO:0000256" key="2">
    <source>
        <dbReference type="ARBA" id="ARBA00022670"/>
    </source>
</evidence>
<keyword evidence="5 7" id="KW-0720">Serine protease</keyword>
<dbReference type="InterPro" id="IPR010259">
    <property type="entry name" value="S8pro/Inhibitor_I9"/>
</dbReference>
<evidence type="ECO:0000256" key="4">
    <source>
        <dbReference type="ARBA" id="ARBA00022801"/>
    </source>
</evidence>
<dbReference type="InterPro" id="IPR037045">
    <property type="entry name" value="S8pro/Inhibitor_I9_sf"/>
</dbReference>
<feature type="active site" description="Charge relay system" evidence="6 7">
    <location>
        <position position="164"/>
    </location>
</feature>
<dbReference type="InterPro" id="IPR000209">
    <property type="entry name" value="Peptidase_S8/S53_dom"/>
</dbReference>
<evidence type="ECO:0000259" key="11">
    <source>
        <dbReference type="Pfam" id="PF17766"/>
    </source>
</evidence>
<feature type="transmembrane region" description="Helical" evidence="8">
    <location>
        <begin position="711"/>
        <end position="739"/>
    </location>
</feature>
<dbReference type="Gene3D" id="2.60.40.2310">
    <property type="match status" value="1"/>
</dbReference>
<dbReference type="InterPro" id="IPR034197">
    <property type="entry name" value="Peptidases_S8_3"/>
</dbReference>
<gene>
    <name evidence="12" type="ORF">SSX86_015820</name>
</gene>
<dbReference type="InterPro" id="IPR015500">
    <property type="entry name" value="Peptidase_S8_subtilisin-rel"/>
</dbReference>
<evidence type="ECO:0000256" key="6">
    <source>
        <dbReference type="PIRSR" id="PIRSR615500-1"/>
    </source>
</evidence>
<feature type="active site" description="Charge relay system" evidence="6 7">
    <location>
        <position position="103"/>
    </location>
</feature>
<dbReference type="CDD" id="cd02120">
    <property type="entry name" value="PA_subtilisin_like"/>
    <property type="match status" value="1"/>
</dbReference>
<dbReference type="Gene3D" id="3.50.30.30">
    <property type="match status" value="1"/>
</dbReference>
<evidence type="ECO:0000256" key="5">
    <source>
        <dbReference type="ARBA" id="ARBA00022825"/>
    </source>
</evidence>
<reference evidence="12 13" key="1">
    <citation type="submission" date="2024-04" db="EMBL/GenBank/DDBJ databases">
        <title>The reference genome of an endangered Asteraceae, Deinandra increscens subsp. villosa, native to the Central Coast of California.</title>
        <authorList>
            <person name="Guilliams M."/>
            <person name="Hasenstab-Lehman K."/>
            <person name="Meyer R."/>
            <person name="Mcevoy S."/>
        </authorList>
    </citation>
    <scope>NUCLEOTIDE SEQUENCE [LARGE SCALE GENOMIC DNA]</scope>
    <source>
        <tissue evidence="12">Leaf</tissue>
    </source>
</reference>
<dbReference type="InterPro" id="IPR023828">
    <property type="entry name" value="Peptidase_S8_Ser-AS"/>
</dbReference>
<feature type="domain" description="Inhibitor I9" evidence="10">
    <location>
        <begin position="9"/>
        <end position="69"/>
    </location>
</feature>
<proteinExistence type="inferred from homology"/>
<comment type="similarity">
    <text evidence="1 7">Belongs to the peptidase S8 family.</text>
</comment>
<dbReference type="PROSITE" id="PS00138">
    <property type="entry name" value="SUBTILASE_SER"/>
    <property type="match status" value="1"/>
</dbReference>
<evidence type="ECO:0000256" key="1">
    <source>
        <dbReference type="ARBA" id="ARBA00011073"/>
    </source>
</evidence>
<dbReference type="InterPro" id="IPR045051">
    <property type="entry name" value="SBT"/>
</dbReference>
<protein>
    <submittedName>
        <fullName evidence="12">Uncharacterized protein</fullName>
    </submittedName>
</protein>
<keyword evidence="3" id="KW-0732">Signal</keyword>
<organism evidence="12 13">
    <name type="scientific">Deinandra increscens subsp. villosa</name>
    <dbReference type="NCBI Taxonomy" id="3103831"/>
    <lineage>
        <taxon>Eukaryota</taxon>
        <taxon>Viridiplantae</taxon>
        <taxon>Streptophyta</taxon>
        <taxon>Embryophyta</taxon>
        <taxon>Tracheophyta</taxon>
        <taxon>Spermatophyta</taxon>
        <taxon>Magnoliopsida</taxon>
        <taxon>eudicotyledons</taxon>
        <taxon>Gunneridae</taxon>
        <taxon>Pentapetalae</taxon>
        <taxon>asterids</taxon>
        <taxon>campanulids</taxon>
        <taxon>Asterales</taxon>
        <taxon>Asteraceae</taxon>
        <taxon>Asteroideae</taxon>
        <taxon>Heliantheae alliance</taxon>
        <taxon>Madieae</taxon>
        <taxon>Madiinae</taxon>
        <taxon>Deinandra</taxon>
    </lineage>
</organism>
<feature type="active site" description="Charge relay system" evidence="6 7">
    <location>
        <position position="491"/>
    </location>
</feature>
<dbReference type="InterPro" id="IPR036852">
    <property type="entry name" value="Peptidase_S8/S53_dom_sf"/>
</dbReference>
<keyword evidence="8" id="KW-1133">Transmembrane helix</keyword>
<dbReference type="Gene3D" id="3.30.70.80">
    <property type="entry name" value="Peptidase S8 propeptide/proteinase inhibitor I9"/>
    <property type="match status" value="1"/>
</dbReference>
<evidence type="ECO:0000313" key="12">
    <source>
        <dbReference type="EMBL" id="KAK9064438.1"/>
    </source>
</evidence>
<dbReference type="PROSITE" id="PS00137">
    <property type="entry name" value="SUBTILASE_HIS"/>
    <property type="match status" value="1"/>
</dbReference>
<sequence length="741" mass="80177">MGSLHEGENSPSLRHAEIIKQIVHPSFASQALIRSFERSFSGFAAYLSEEEKEKLTKISGIISVFPCRKSHLQTTRSWNFMGLSTTVERRPSTESDIIIGVIDTGIWPESESFSDEGFGPIPAKWKGGCYGGKDFSCNRKIIGARTFNIKSTEMEPSARDKDGHGTHVASIIAGNHIIDANYYGIAQGIARGGVPSARLAIYKTCDPDCEDIDLLSAFDRAIADGVDIISISIGHKQSPVELTSDPIAIGAFHALEMGILTVHSAGNDGPSLYSVISYAPWILTVGASATDRRIADRLVLANNSTLVGNAINAFPSSSETLPLVYGKEVMTSNCSEMDARNCQITCINSSLIENKVVLCDQNPYFMLTALKISGAVGCIYPESIGDNFSGVMPFPAISLTRNDFTLVKAYKGSAGEPQVQILKSEAINNPGAPFIASFSARGPSIFIPDIIKPDVIAPGVEILASFSPIGSPSGYQGDKSSVNFNIISGTSMACPHVAAAAAFVKSFHPEWSPSAIKSALMTTGQEFNASLYPEAEFAYGSGHINPIKAITPGLVYETNFEDYSKIWCNISRTLGSDNPTSASCPVEMTPKDLNYPSMTTQQDMTNDFVVLFSRTVTNVGRANSTYVASIESSHSKLHMSVEPNSLQFTALNQKMTFTVSVTGKRMKTPRIERMSLLWSDGVHRVRSPVVIYTMETSSGERTPTPSRRSHIISVASFIIMILLLISVVILMIKFVFVLIQG</sequence>
<dbReference type="GO" id="GO:0004252">
    <property type="term" value="F:serine-type endopeptidase activity"/>
    <property type="evidence" value="ECO:0007669"/>
    <property type="project" value="UniProtKB-UniRule"/>
</dbReference>
<evidence type="ECO:0000259" key="9">
    <source>
        <dbReference type="Pfam" id="PF00082"/>
    </source>
</evidence>